<keyword evidence="3" id="KW-1185">Reference proteome</keyword>
<evidence type="ECO:0000256" key="1">
    <source>
        <dbReference type="SAM" id="MobiDB-lite"/>
    </source>
</evidence>
<evidence type="ECO:0000313" key="3">
    <source>
        <dbReference type="Proteomes" id="UP000236723"/>
    </source>
</evidence>
<reference evidence="3" key="1">
    <citation type="submission" date="2016-10" db="EMBL/GenBank/DDBJ databases">
        <authorList>
            <person name="Varghese N."/>
            <person name="Submissions S."/>
        </authorList>
    </citation>
    <scope>NUCLEOTIDE SEQUENCE [LARGE SCALE GENOMIC DNA]</scope>
    <source>
        <strain evidence="3">DSM 43163</strain>
    </source>
</reference>
<dbReference type="Proteomes" id="UP000236723">
    <property type="component" value="Unassembled WGS sequence"/>
</dbReference>
<evidence type="ECO:0000313" key="2">
    <source>
        <dbReference type="EMBL" id="SEG27533.1"/>
    </source>
</evidence>
<accession>A0A1H5YTJ7</accession>
<feature type="region of interest" description="Disordered" evidence="1">
    <location>
        <begin position="210"/>
        <end position="230"/>
    </location>
</feature>
<dbReference type="AlphaFoldDB" id="A0A1H5YTJ7"/>
<dbReference type="EMBL" id="FNVO01000004">
    <property type="protein sequence ID" value="SEG27533.1"/>
    <property type="molecule type" value="Genomic_DNA"/>
</dbReference>
<name>A0A1H5YTJ7_9ACTN</name>
<sequence>MAYSGHPSRYRGEEGHHARLHTKWPAGTAGTAELSIPFDSWKPRARRRRWGACPADGGADLPLEKFVQVNLCRLAPVTDAPTGCRPCPRWSRVGRNPGASIVRNAHRRDLTLADTGGAKSGGIQGSSTVRNALPRLATEVGRVQFAVVAGPGRRRAEHSHGRTAGIRGRLRSGFRDRVRWSTVALPGSSGRWPVGGAVVPEPAVRGRRCPAPPRVMLASGGPGDGRRNRRAHRCAAGGRLWARGHRAGIAAPRPAARAAGRRPGRRPRPTRCAHPGGP</sequence>
<feature type="region of interest" description="Disordered" evidence="1">
    <location>
        <begin position="249"/>
        <end position="278"/>
    </location>
</feature>
<feature type="compositionally biased region" description="Low complexity" evidence="1">
    <location>
        <begin position="249"/>
        <end position="258"/>
    </location>
</feature>
<feature type="compositionally biased region" description="Basic residues" evidence="1">
    <location>
        <begin position="259"/>
        <end position="271"/>
    </location>
</feature>
<protein>
    <submittedName>
        <fullName evidence="2">Uncharacterized protein</fullName>
    </submittedName>
</protein>
<gene>
    <name evidence="2" type="ORF">SAMN04489712_104183</name>
</gene>
<organism evidence="2 3">
    <name type="scientific">Thermomonospora echinospora</name>
    <dbReference type="NCBI Taxonomy" id="1992"/>
    <lineage>
        <taxon>Bacteria</taxon>
        <taxon>Bacillati</taxon>
        <taxon>Actinomycetota</taxon>
        <taxon>Actinomycetes</taxon>
        <taxon>Streptosporangiales</taxon>
        <taxon>Thermomonosporaceae</taxon>
        <taxon>Thermomonospora</taxon>
    </lineage>
</organism>
<proteinExistence type="predicted"/>